<protein>
    <recommendedName>
        <fullName evidence="2">DUF1998 domain-containing protein</fullName>
    </recommendedName>
</protein>
<reference evidence="1" key="1">
    <citation type="journal article" date="2015" name="Nature">
        <title>Complex archaea that bridge the gap between prokaryotes and eukaryotes.</title>
        <authorList>
            <person name="Spang A."/>
            <person name="Saw J.H."/>
            <person name="Jorgensen S.L."/>
            <person name="Zaremba-Niedzwiedzka K."/>
            <person name="Martijn J."/>
            <person name="Lind A.E."/>
            <person name="van Eijk R."/>
            <person name="Schleper C."/>
            <person name="Guy L."/>
            <person name="Ettema T.J."/>
        </authorList>
    </citation>
    <scope>NUCLEOTIDE SEQUENCE</scope>
</reference>
<name>A0A0F9IWV8_9ZZZZ</name>
<accession>A0A0F9IWV8</accession>
<dbReference type="AlphaFoldDB" id="A0A0F9IWV8"/>
<comment type="caution">
    <text evidence="1">The sequence shown here is derived from an EMBL/GenBank/DDBJ whole genome shotgun (WGS) entry which is preliminary data.</text>
</comment>
<gene>
    <name evidence="1" type="ORF">LCGC14_1893350</name>
</gene>
<proteinExistence type="predicted"/>
<organism evidence="1">
    <name type="scientific">marine sediment metagenome</name>
    <dbReference type="NCBI Taxonomy" id="412755"/>
    <lineage>
        <taxon>unclassified sequences</taxon>
        <taxon>metagenomes</taxon>
        <taxon>ecological metagenomes</taxon>
    </lineage>
</organism>
<evidence type="ECO:0008006" key="2">
    <source>
        <dbReference type="Google" id="ProtNLM"/>
    </source>
</evidence>
<dbReference type="EMBL" id="LAZR01019698">
    <property type="protein sequence ID" value="KKL91572.1"/>
    <property type="molecule type" value="Genomic_DNA"/>
</dbReference>
<evidence type="ECO:0000313" key="1">
    <source>
        <dbReference type="EMBL" id="KKL91572.1"/>
    </source>
</evidence>
<sequence>MNLKEFNFPAHNAVFHISKGLIFNRTIAFRVRALYPDKNDKNVYIQNKERLKKRLFEKIMVMFNNRLRATKVKNPESPHDFTEDYKKRMLISNEKIDIFKLQMFQLSSGMEDEFNVAHIGGDYAIYPLTFVCEKCGDLRTISPKSIDLFDPNSCMSQGCTGRYEQLSLMLFCPICGNVRPLQYYYKGESITLIRRSKDSISTWKVKAKSKGSMDLFRLKCDHKDPFDMGPYKSRTPISKADPCSQKPLTVTEGSIYIPVAQTSIDIPSSPDIDLEELEYILSGISLGKYDFLENLGLSVDISTIQDLYANYNNLTTKKIAIMMDPLLKGKTEKDQEKEWKKKCFIDKIEEVITEIKSVYPETIIETLRWKKKCFIDKIEEVITEIKSVYPEAIIETLREINDYSALIGKLGASSIKSTAYLNYISTLNEPLIKTEKKLEFAEIQRKYHIQDIIHIPRVTLVNSCYGIFNGINKFYDEGFIPHFDPLWVNKTDATKGFYAYCFPYETEGIIVTLNKEKILEWLVNTETIPAKNSTPKEFFNSLEPESNEYAKIEVLLHSFSHLLMRSSSVYTGLDLQSYGENIFPASAAIFLFSTSSINIGGLQFVFEHEISNWFENMLFDVKECTLDPNCIKEKGTCFSCMYIPEFVCCKFNQHLDRDVFLGKTDRNKRGFWW</sequence>